<dbReference type="Pfam" id="PF04827">
    <property type="entry name" value="Plant_tran"/>
    <property type="match status" value="1"/>
</dbReference>
<dbReference type="EMBL" id="JAJFAZ020000004">
    <property type="protein sequence ID" value="KAI5332750.1"/>
    <property type="molecule type" value="Genomic_DNA"/>
</dbReference>
<dbReference type="InterPro" id="IPR006912">
    <property type="entry name" value="Harbinger_derived_prot"/>
</dbReference>
<evidence type="ECO:0000313" key="1">
    <source>
        <dbReference type="EMBL" id="KAI5332750.1"/>
    </source>
</evidence>
<sequence length="188" mass="21458">MGCSANATDEYCRLGESTGLESLRKFCCAVEAVYGQWYLRPVTKKKPIVVREAVASYNTWIWHVFFGAAGSNNDINILARSQLFNDVVHGVTPHVEYIVNGNQYHLDYYLIDGNYPRWATLVKTISSPDNPKKRLFAQMQEAYMKDVERAFGILQARCAIVRGPAHMWCKDNLHLIMMAIVVDTYPHH</sequence>
<protein>
    <submittedName>
        <fullName evidence="1">Uncharacterized protein</fullName>
    </submittedName>
</protein>
<dbReference type="AlphaFoldDB" id="A0AAD4VWT6"/>
<reference evidence="1 2" key="1">
    <citation type="journal article" date="2022" name="G3 (Bethesda)">
        <title>Whole-genome sequence and methylome profiling of the almond [Prunus dulcis (Mill.) D.A. Webb] cultivar 'Nonpareil'.</title>
        <authorList>
            <person name="D'Amico-Willman K.M."/>
            <person name="Ouma W.Z."/>
            <person name="Meulia T."/>
            <person name="Sideli G.M."/>
            <person name="Gradziel T.M."/>
            <person name="Fresnedo-Ramirez J."/>
        </authorList>
    </citation>
    <scope>NUCLEOTIDE SEQUENCE [LARGE SCALE GENOMIC DNA]</scope>
    <source>
        <strain evidence="1">Clone GOH B32 T37-40</strain>
    </source>
</reference>
<keyword evidence="2" id="KW-1185">Reference proteome</keyword>
<dbReference type="Proteomes" id="UP001054821">
    <property type="component" value="Chromosome 4"/>
</dbReference>
<gene>
    <name evidence="1" type="ORF">L3X38_022879</name>
</gene>
<proteinExistence type="predicted"/>
<comment type="caution">
    <text evidence="1">The sequence shown here is derived from an EMBL/GenBank/DDBJ whole genome shotgun (WGS) entry which is preliminary data.</text>
</comment>
<evidence type="ECO:0000313" key="2">
    <source>
        <dbReference type="Proteomes" id="UP001054821"/>
    </source>
</evidence>
<dbReference type="PANTHER" id="PTHR47150:SF7">
    <property type="entry name" value="NUCLEASE"/>
    <property type="match status" value="1"/>
</dbReference>
<dbReference type="PANTHER" id="PTHR47150">
    <property type="entry name" value="OS12G0169200 PROTEIN"/>
    <property type="match status" value="1"/>
</dbReference>
<name>A0AAD4VWT6_PRUDU</name>
<organism evidence="1 2">
    <name type="scientific">Prunus dulcis</name>
    <name type="common">Almond</name>
    <name type="synonym">Amygdalus dulcis</name>
    <dbReference type="NCBI Taxonomy" id="3755"/>
    <lineage>
        <taxon>Eukaryota</taxon>
        <taxon>Viridiplantae</taxon>
        <taxon>Streptophyta</taxon>
        <taxon>Embryophyta</taxon>
        <taxon>Tracheophyta</taxon>
        <taxon>Spermatophyta</taxon>
        <taxon>Magnoliopsida</taxon>
        <taxon>eudicotyledons</taxon>
        <taxon>Gunneridae</taxon>
        <taxon>Pentapetalae</taxon>
        <taxon>rosids</taxon>
        <taxon>fabids</taxon>
        <taxon>Rosales</taxon>
        <taxon>Rosaceae</taxon>
        <taxon>Amygdaloideae</taxon>
        <taxon>Amygdaleae</taxon>
        <taxon>Prunus</taxon>
    </lineage>
</organism>
<accession>A0AAD4VWT6</accession>